<sequence>MPPAELHDSDLSSVASSTAPSTAQESLENENIPVQLDESKYVGDNTENFIVNAYFPEGDERNFAYTIIKEEPEIKPSLWNKFLDFVWPDYILKHLDYPSFKITFRSWCQLWVCTVLTIIPATSHWMGGAAYLIIVLGFITVSGGTSIAMNTLSSIAGFIGVIIAFLHHVITTKIINHLHYGITPETLTKNLVEEGLCHFDSSLEDCIQDQIFTGRYITTTGSAVTILSIITCTFILGNMREHLHPLWALVYVSGQIAICIFACYGHFSPLFDPLEIGYVVIKPFALGFVAKIVSALLVYPTTSNWTFFNGYTKILKGLKSSSEKNAKFFKTMKPSASNFGNYKAFKKEILKLRGSMAPLEIVASTIWLEYSYGRFDVGDVGEFRSLLKNLFTSSSTYTYFYQLLEERTHFVRNEFALVRKRSNASSQFARKPAFDKTDLSYTDVAEYELKQRSKIMKSRIILQGEEDSRLTTVVIDEIATRISQYFSGLLDNADSSIEVIAEWLEAANDFRIFSWVPGQWSKHISVQKQLNAKVVEAKSELEIELAKFDNVETLKKIMIDSSKPEKEVLFLISQGVFFLQIVKNQCENILKVLDYCIELDERRPTPKFITYFSKTKYSEPKHLSNKIDVTNPGSENIVRKRNADTLPPINLFQYTGYLFTKLYKYLISNEFWFWIKVGGIITIGAIPYFVRPLANLYYRNRMIWLVIVIAVSISENTGSSVYVVFARLCYSFFGAVVGMVAWYISCGNGEGNYYGYGAVTAILFMYFIYFRHFSVHQTLLPQILYSVTAVLVLGTSWVDAKYNKLANVDVGYKPAYLRFIGVAIGLCLGMLAVLLPKPISSKAIVRNVLAKTISEAGNIHCDVANFALARLETPSYNIKGRQDAVLSNYSSLLMRMAGLSKLISLKLEVPIAGYWPESKYKRLSGLVTDVIQLYLMLSGALQGLDGPEKWLPIVIKRIGFCFPDLQAEVFASIHMASDSLRTKQALPKITEANISLKHMELLRQQWGLRRISLSERFYSDSASKRDIVNNQDSSKELDHYKLFSNDGQLNIVSLLVAHMIYNRLDEIMILVKGLVGEIYDLNERILVDEDDYIEFNHELEYSNDKENSAL</sequence>
<feature type="compositionally biased region" description="Basic and acidic residues" evidence="1">
    <location>
        <begin position="1"/>
        <end position="10"/>
    </location>
</feature>
<reference evidence="6 7" key="1">
    <citation type="journal article" date="2009" name="Genome Res.">
        <title>Comparative genomics of the fungal pathogens Candida dubliniensis and Candida albicans.</title>
        <authorList>
            <person name="Jackson A.P."/>
            <person name="Gamble J.A."/>
            <person name="Yeomans T."/>
            <person name="Moran G.P."/>
            <person name="Saunders D."/>
            <person name="Harris D."/>
            <person name="Aslett M."/>
            <person name="Barrell J.F."/>
            <person name="Butler G."/>
            <person name="Citiulo F."/>
            <person name="Coleman D.C."/>
            <person name="de Groot P.W.J."/>
            <person name="Goodwin T.J."/>
            <person name="Quail M.A."/>
            <person name="McQuillan J."/>
            <person name="Munro C.A."/>
            <person name="Pain A."/>
            <person name="Poulter R.T."/>
            <person name="Rajandream M.A."/>
            <person name="Renauld H."/>
            <person name="Spiering M.J."/>
            <person name="Tivey A."/>
            <person name="Gow N.A.R."/>
            <person name="Barrell B."/>
            <person name="Sullivan D.J."/>
            <person name="Berriman M."/>
        </authorList>
    </citation>
    <scope>NUCLEOTIDE SEQUENCE [LARGE SCALE GENOMIC DNA]</scope>
    <source>
        <strain evidence="7">CD36 / ATCC MYA-646 / CBS 7987 / NCPF 3949 / NRRL Y-17841</strain>
    </source>
</reference>
<dbReference type="InterPro" id="IPR018823">
    <property type="entry name" value="ArAE_2_N"/>
</dbReference>
<feature type="transmembrane region" description="Helical" evidence="2">
    <location>
        <begin position="782"/>
        <end position="800"/>
    </location>
</feature>
<evidence type="ECO:0000259" key="4">
    <source>
        <dbReference type="Pfam" id="PF10337"/>
    </source>
</evidence>
<feature type="transmembrane region" description="Helical" evidence="2">
    <location>
        <begin position="815"/>
        <end position="836"/>
    </location>
</feature>
<organism evidence="6 7">
    <name type="scientific">Candida dubliniensis (strain CD36 / ATCC MYA-646 / CBS 7987 / NCPF 3949 / NRRL Y-17841)</name>
    <name type="common">Yeast</name>
    <dbReference type="NCBI Taxonomy" id="573826"/>
    <lineage>
        <taxon>Eukaryota</taxon>
        <taxon>Fungi</taxon>
        <taxon>Dikarya</taxon>
        <taxon>Ascomycota</taxon>
        <taxon>Saccharomycotina</taxon>
        <taxon>Pichiomycetes</taxon>
        <taxon>Debaryomycetaceae</taxon>
        <taxon>Candida/Lodderomyces clade</taxon>
        <taxon>Candida</taxon>
    </lineage>
</organism>
<evidence type="ECO:0000313" key="6">
    <source>
        <dbReference type="EMBL" id="CAX43338.1"/>
    </source>
</evidence>
<feature type="transmembrane region" description="Helical" evidence="2">
    <location>
        <begin position="751"/>
        <end position="770"/>
    </location>
</feature>
<feature type="domain" description="Putative ER transporter 6TM N-terminal" evidence="4">
    <location>
        <begin position="85"/>
        <end position="558"/>
    </location>
</feature>
<dbReference type="CGD" id="CAL0000171407">
    <property type="gene designation" value="Cd36_15590"/>
</dbReference>
<feature type="transmembrane region" description="Helical" evidence="2">
    <location>
        <begin position="671"/>
        <end position="690"/>
    </location>
</feature>
<keyword evidence="2" id="KW-1133">Transmembrane helix</keyword>
<dbReference type="PANTHER" id="PTHR37994">
    <property type="entry name" value="ARAE_2_N DOMAIN-CONTAINING PROTEIN-RELATED"/>
    <property type="match status" value="1"/>
</dbReference>
<feature type="domain" description="DUF2421" evidence="3">
    <location>
        <begin position="836"/>
        <end position="1079"/>
    </location>
</feature>
<dbReference type="eggNOG" id="KOG4711">
    <property type="taxonomic scope" value="Eukaryota"/>
</dbReference>
<evidence type="ECO:0000259" key="3">
    <source>
        <dbReference type="Pfam" id="PF10334"/>
    </source>
</evidence>
<feature type="transmembrane region" description="Helical" evidence="2">
    <location>
        <begin position="696"/>
        <end position="714"/>
    </location>
</feature>
<evidence type="ECO:0000256" key="1">
    <source>
        <dbReference type="SAM" id="MobiDB-lite"/>
    </source>
</evidence>
<keyword evidence="7" id="KW-1185">Reference proteome</keyword>
<feature type="transmembrane region" description="Helical" evidence="2">
    <location>
        <begin position="155"/>
        <end position="175"/>
    </location>
</feature>
<dbReference type="Pfam" id="PF10334">
    <property type="entry name" value="BRE4"/>
    <property type="match status" value="1"/>
</dbReference>
<dbReference type="OrthoDB" id="2274698at2759"/>
<dbReference type="VEuPathDB" id="FungiDB:CD36_15590"/>
<dbReference type="GeneID" id="8045616"/>
<protein>
    <recommendedName>
        <fullName evidence="8">ER transporter 6TM N-terminal domain-containing protein</fullName>
    </recommendedName>
</protein>
<keyword evidence="2" id="KW-0472">Membrane</keyword>
<gene>
    <name evidence="5" type="ordered locus">Cd36_15590</name>
    <name evidence="6" type="ORF">CD36_15590</name>
</gene>
<dbReference type="HOGENOM" id="CLU_012000_0_0_1"/>
<dbReference type="Proteomes" id="UP000002605">
    <property type="component" value="Chromosome 2"/>
</dbReference>
<feature type="transmembrane region" description="Helical" evidence="2">
    <location>
        <begin position="248"/>
        <end position="267"/>
    </location>
</feature>
<evidence type="ECO:0008006" key="8">
    <source>
        <dbReference type="Google" id="ProtNLM"/>
    </source>
</evidence>
<feature type="region of interest" description="Disordered" evidence="1">
    <location>
        <begin position="1"/>
        <end position="29"/>
    </location>
</feature>
<feature type="compositionally biased region" description="Low complexity" evidence="1">
    <location>
        <begin position="11"/>
        <end position="23"/>
    </location>
</feature>
<dbReference type="RefSeq" id="XP_002418039.1">
    <property type="nucleotide sequence ID" value="XM_002417994.1"/>
</dbReference>
<dbReference type="EMBL" id="FM992689">
    <property type="protein sequence ID" value="CAX43338.1"/>
    <property type="molecule type" value="Genomic_DNA"/>
</dbReference>
<feature type="transmembrane region" description="Helical" evidence="2">
    <location>
        <begin position="128"/>
        <end position="148"/>
    </location>
</feature>
<feature type="transmembrane region" description="Helical" evidence="2">
    <location>
        <begin position="721"/>
        <end position="745"/>
    </location>
</feature>
<keyword evidence="2" id="KW-0812">Transmembrane</keyword>
<name>B9WAB9_CANDC</name>
<dbReference type="AlphaFoldDB" id="B9WAB9"/>
<dbReference type="PANTHER" id="PTHR37994:SF1">
    <property type="entry name" value="ER TRANSPORTER 6TM N-TERMINAL DOMAIN-CONTAINING PROTEIN"/>
    <property type="match status" value="1"/>
</dbReference>
<feature type="transmembrane region" description="Helical" evidence="2">
    <location>
        <begin position="216"/>
        <end position="236"/>
    </location>
</feature>
<evidence type="ECO:0000313" key="5">
    <source>
        <dbReference type="CGD" id="CAL0000171407"/>
    </source>
</evidence>
<dbReference type="Pfam" id="PF10337">
    <property type="entry name" value="ArAE_2_N"/>
    <property type="match status" value="1"/>
</dbReference>
<proteinExistence type="predicted"/>
<evidence type="ECO:0000256" key="2">
    <source>
        <dbReference type="SAM" id="Phobius"/>
    </source>
</evidence>
<accession>B9WAB9</accession>
<dbReference type="KEGG" id="cdu:CD36_15590"/>
<evidence type="ECO:0000313" key="7">
    <source>
        <dbReference type="Proteomes" id="UP000002605"/>
    </source>
</evidence>
<dbReference type="InterPro" id="IPR018820">
    <property type="entry name" value="BRE4-related_DUF2421"/>
</dbReference>